<dbReference type="SUPFAM" id="SSF53448">
    <property type="entry name" value="Nucleotide-diphospho-sugar transferases"/>
    <property type="match status" value="1"/>
</dbReference>
<feature type="domain" description="Glycosyltransferase 2-like" evidence="1">
    <location>
        <begin position="17"/>
        <end position="179"/>
    </location>
</feature>
<dbReference type="EMBL" id="JALHLF010000119">
    <property type="protein sequence ID" value="MCJ2184596.1"/>
    <property type="molecule type" value="Genomic_DNA"/>
</dbReference>
<sequence>MSDHRSPIGPKPGPTFSIIMPCYNCEATLARAVRSVLEQSWNDFELILVDDGSRDGTFTLAGVFARTDPRVRVLSQVNQGASAARNRGLAEAKGALIAFLDADDWWEPGKLAAHRASHEADPALDVTFAGIVFVPDVLRRKALTQSKVPAGRLCLAQILSENPVCTMSNVVARRAVFARHGAFREDMTHAEDQEWLTRLVAQGAQVRGIRARLVCYRTSEAGLSAQLDAMYAGWRSFAGRYAPAAQVRRSEALYCRYLARRALRLPGSALPALRFTLRGLALDLRAFLSDPRRGPATALCSLIAPILPLALRRRIFA</sequence>
<dbReference type="Gene3D" id="3.90.550.10">
    <property type="entry name" value="Spore Coat Polysaccharide Biosynthesis Protein SpsA, Chain A"/>
    <property type="match status" value="1"/>
</dbReference>
<dbReference type="PANTHER" id="PTHR43685">
    <property type="entry name" value="GLYCOSYLTRANSFERASE"/>
    <property type="match status" value="1"/>
</dbReference>
<dbReference type="RefSeq" id="WP_244023589.1">
    <property type="nucleotide sequence ID" value="NZ_JALHLF010000119.1"/>
</dbReference>
<reference evidence="2" key="1">
    <citation type="submission" date="2022-03" db="EMBL/GenBank/DDBJ databases">
        <title>Identification of a novel bacterium isolated from mangrove sediments.</title>
        <authorList>
            <person name="Pan X."/>
        </authorList>
    </citation>
    <scope>NUCLEOTIDE SEQUENCE</scope>
    <source>
        <strain evidence="2">B1949</strain>
    </source>
</reference>
<proteinExistence type="predicted"/>
<dbReference type="Pfam" id="PF00535">
    <property type="entry name" value="Glycos_transf_2"/>
    <property type="match status" value="1"/>
</dbReference>
<dbReference type="Proteomes" id="UP001162881">
    <property type="component" value="Unassembled WGS sequence"/>
</dbReference>
<dbReference type="InterPro" id="IPR029044">
    <property type="entry name" value="Nucleotide-diphossugar_trans"/>
</dbReference>
<protein>
    <submittedName>
        <fullName evidence="2">Glycosyltransferase</fullName>
    </submittedName>
</protein>
<dbReference type="InterPro" id="IPR001173">
    <property type="entry name" value="Glyco_trans_2-like"/>
</dbReference>
<dbReference type="PANTHER" id="PTHR43685:SF2">
    <property type="entry name" value="GLYCOSYLTRANSFERASE 2-LIKE DOMAIN-CONTAINING PROTEIN"/>
    <property type="match status" value="1"/>
</dbReference>
<organism evidence="2 3">
    <name type="scientific">Novosphingobium organovorum</name>
    <dbReference type="NCBI Taxonomy" id="2930092"/>
    <lineage>
        <taxon>Bacteria</taxon>
        <taxon>Pseudomonadati</taxon>
        <taxon>Pseudomonadota</taxon>
        <taxon>Alphaproteobacteria</taxon>
        <taxon>Sphingomonadales</taxon>
        <taxon>Sphingomonadaceae</taxon>
        <taxon>Novosphingobium</taxon>
    </lineage>
</organism>
<comment type="caution">
    <text evidence="2">The sequence shown here is derived from an EMBL/GenBank/DDBJ whole genome shotgun (WGS) entry which is preliminary data.</text>
</comment>
<dbReference type="CDD" id="cd00761">
    <property type="entry name" value="Glyco_tranf_GTA_type"/>
    <property type="match status" value="1"/>
</dbReference>
<evidence type="ECO:0000313" key="3">
    <source>
        <dbReference type="Proteomes" id="UP001162881"/>
    </source>
</evidence>
<evidence type="ECO:0000313" key="2">
    <source>
        <dbReference type="EMBL" id="MCJ2184596.1"/>
    </source>
</evidence>
<dbReference type="InterPro" id="IPR050834">
    <property type="entry name" value="Glycosyltransf_2"/>
</dbReference>
<evidence type="ECO:0000259" key="1">
    <source>
        <dbReference type="Pfam" id="PF00535"/>
    </source>
</evidence>
<accession>A0ABT0BHQ3</accession>
<keyword evidence="3" id="KW-1185">Reference proteome</keyword>
<name>A0ABT0BHQ3_9SPHN</name>
<gene>
    <name evidence="2" type="ORF">MTR62_18150</name>
</gene>